<gene>
    <name evidence="1" type="ORF">KCX74_13360</name>
</gene>
<accession>A0A941IDD9</accession>
<dbReference type="RefSeq" id="WP_162986483.1">
    <property type="nucleotide sequence ID" value="NZ_BAAACY010000042.1"/>
</dbReference>
<comment type="caution">
    <text evidence="1">The sequence shown here is derived from an EMBL/GenBank/DDBJ whole genome shotgun (WGS) entry which is preliminary data.</text>
</comment>
<sequence length="55" mass="6084">MGEQEKYKNLLKKVIKETEDHKIKSSEEMVRALVNELGNSSMPSAAGGKSQSFAE</sequence>
<dbReference type="AlphaFoldDB" id="A0A941IDD9"/>
<organism evidence="1 2">
    <name type="scientific">Virgibacillus salarius</name>
    <dbReference type="NCBI Taxonomy" id="447199"/>
    <lineage>
        <taxon>Bacteria</taxon>
        <taxon>Bacillati</taxon>
        <taxon>Bacillota</taxon>
        <taxon>Bacilli</taxon>
        <taxon>Bacillales</taxon>
        <taxon>Bacillaceae</taxon>
        <taxon>Virgibacillus</taxon>
    </lineage>
</organism>
<reference evidence="1" key="1">
    <citation type="submission" date="2021-04" db="EMBL/GenBank/DDBJ databases">
        <title>Isolation and polyphasic classification of algal microorganism.</title>
        <authorList>
            <person name="Wang S."/>
        </authorList>
    </citation>
    <scope>NUCLEOTIDE SEQUENCE</scope>
    <source>
        <strain evidence="1">720a</strain>
    </source>
</reference>
<keyword evidence="2" id="KW-1185">Reference proteome</keyword>
<protein>
    <submittedName>
        <fullName evidence="1">Uncharacterized protein</fullName>
    </submittedName>
</protein>
<dbReference type="EMBL" id="JAGSOT010000041">
    <property type="protein sequence ID" value="MBR7797025.1"/>
    <property type="molecule type" value="Genomic_DNA"/>
</dbReference>
<proteinExistence type="predicted"/>
<dbReference type="Proteomes" id="UP000675284">
    <property type="component" value="Unassembled WGS sequence"/>
</dbReference>
<evidence type="ECO:0000313" key="2">
    <source>
        <dbReference type="Proteomes" id="UP000675284"/>
    </source>
</evidence>
<name>A0A941IDD9_9BACI</name>
<evidence type="ECO:0000313" key="1">
    <source>
        <dbReference type="EMBL" id="MBR7797025.1"/>
    </source>
</evidence>